<gene>
    <name evidence="1" type="ORF">CEXT_706671</name>
</gene>
<dbReference type="AlphaFoldDB" id="A0AAV4RJF5"/>
<sequence>MPVRMVSVVGMREMQQKSRHSFTERALSNNSNACEIGFGGGMREMQQKSRHSFTAMEMPAYEEREEWLLENQPNDLEIRIVFPNCS</sequence>
<proteinExistence type="predicted"/>
<dbReference type="Proteomes" id="UP001054945">
    <property type="component" value="Unassembled WGS sequence"/>
</dbReference>
<dbReference type="EMBL" id="BPLR01008100">
    <property type="protein sequence ID" value="GIY22063.1"/>
    <property type="molecule type" value="Genomic_DNA"/>
</dbReference>
<reference evidence="1 2" key="1">
    <citation type="submission" date="2021-06" db="EMBL/GenBank/DDBJ databases">
        <title>Caerostris extrusa draft genome.</title>
        <authorList>
            <person name="Kono N."/>
            <person name="Arakawa K."/>
        </authorList>
    </citation>
    <scope>NUCLEOTIDE SEQUENCE [LARGE SCALE GENOMIC DNA]</scope>
</reference>
<protein>
    <submittedName>
        <fullName evidence="1">Uncharacterized protein</fullName>
    </submittedName>
</protein>
<evidence type="ECO:0000313" key="1">
    <source>
        <dbReference type="EMBL" id="GIY22063.1"/>
    </source>
</evidence>
<organism evidence="1 2">
    <name type="scientific">Caerostris extrusa</name>
    <name type="common">Bark spider</name>
    <name type="synonym">Caerostris bankana</name>
    <dbReference type="NCBI Taxonomy" id="172846"/>
    <lineage>
        <taxon>Eukaryota</taxon>
        <taxon>Metazoa</taxon>
        <taxon>Ecdysozoa</taxon>
        <taxon>Arthropoda</taxon>
        <taxon>Chelicerata</taxon>
        <taxon>Arachnida</taxon>
        <taxon>Araneae</taxon>
        <taxon>Araneomorphae</taxon>
        <taxon>Entelegynae</taxon>
        <taxon>Araneoidea</taxon>
        <taxon>Araneidae</taxon>
        <taxon>Caerostris</taxon>
    </lineage>
</organism>
<comment type="caution">
    <text evidence="1">The sequence shown here is derived from an EMBL/GenBank/DDBJ whole genome shotgun (WGS) entry which is preliminary data.</text>
</comment>
<accession>A0AAV4RJF5</accession>
<name>A0AAV4RJF5_CAEEX</name>
<keyword evidence="2" id="KW-1185">Reference proteome</keyword>
<evidence type="ECO:0000313" key="2">
    <source>
        <dbReference type="Proteomes" id="UP001054945"/>
    </source>
</evidence>